<evidence type="ECO:0000256" key="2">
    <source>
        <dbReference type="RuleBase" id="RU003749"/>
    </source>
</evidence>
<dbReference type="PANTHER" id="PTHR33495">
    <property type="entry name" value="ANTI-SIGMA FACTOR ANTAGONIST TM_1081-RELATED-RELATED"/>
    <property type="match status" value="1"/>
</dbReference>
<feature type="domain" description="STAS" evidence="3">
    <location>
        <begin position="1"/>
        <end position="109"/>
    </location>
</feature>
<reference evidence="5 6" key="1">
    <citation type="submission" date="2018-04" db="EMBL/GenBank/DDBJ databases">
        <title>Genomic Encyclopedia of Type Strains, Phase IV (KMG-IV): sequencing the most valuable type-strain genomes for metagenomic binning, comparative biology and taxonomic classification.</title>
        <authorList>
            <person name="Goeker M."/>
        </authorList>
    </citation>
    <scope>NUCLEOTIDE SEQUENCE [LARGE SCALE GENOMIC DNA]</scope>
    <source>
        <strain evidence="5 6">DSM 14823</strain>
    </source>
</reference>
<keyword evidence="6" id="KW-1185">Reference proteome</keyword>
<comment type="similarity">
    <text evidence="1 2">Belongs to the anti-sigma-factor antagonist family.</text>
</comment>
<reference evidence="4 7" key="2">
    <citation type="submission" date="2020-04" db="EMBL/GenBank/DDBJ databases">
        <authorList>
            <person name="Hitch T.C.A."/>
            <person name="Wylensek D."/>
            <person name="Clavel T."/>
        </authorList>
    </citation>
    <scope>NUCLEOTIDE SEQUENCE [LARGE SCALE GENOMIC DNA]</scope>
    <source>
        <strain evidence="4 7">COR2-253-APC-1A</strain>
    </source>
</reference>
<dbReference type="EMBL" id="QEKH01000028">
    <property type="protein sequence ID" value="PVY38110.1"/>
    <property type="molecule type" value="Genomic_DNA"/>
</dbReference>
<organism evidence="5 6">
    <name type="scientific">Victivallis vadensis</name>
    <dbReference type="NCBI Taxonomy" id="172901"/>
    <lineage>
        <taxon>Bacteria</taxon>
        <taxon>Pseudomonadati</taxon>
        <taxon>Lentisphaerota</taxon>
        <taxon>Lentisphaeria</taxon>
        <taxon>Victivallales</taxon>
        <taxon>Victivallaceae</taxon>
        <taxon>Victivallis</taxon>
    </lineage>
</organism>
<evidence type="ECO:0000313" key="5">
    <source>
        <dbReference type="EMBL" id="PVY38110.1"/>
    </source>
</evidence>
<dbReference type="InterPro" id="IPR036513">
    <property type="entry name" value="STAS_dom_sf"/>
</dbReference>
<dbReference type="Pfam" id="PF01740">
    <property type="entry name" value="STAS"/>
    <property type="match status" value="1"/>
</dbReference>
<dbReference type="RefSeq" id="WP_165833115.1">
    <property type="nucleotide sequence ID" value="NZ_CABMMC010000170.1"/>
</dbReference>
<dbReference type="Proteomes" id="UP000245959">
    <property type="component" value="Unassembled WGS sequence"/>
</dbReference>
<dbReference type="Proteomes" id="UP000576225">
    <property type="component" value="Unassembled WGS sequence"/>
</dbReference>
<evidence type="ECO:0000313" key="4">
    <source>
        <dbReference type="EMBL" id="NMD88335.1"/>
    </source>
</evidence>
<dbReference type="Gene3D" id="3.30.750.24">
    <property type="entry name" value="STAS domain"/>
    <property type="match status" value="1"/>
</dbReference>
<evidence type="ECO:0000259" key="3">
    <source>
        <dbReference type="PROSITE" id="PS50801"/>
    </source>
</evidence>
<proteinExistence type="inferred from homology"/>
<dbReference type="AlphaFoldDB" id="A0A2U1ANV8"/>
<dbReference type="GO" id="GO:0043856">
    <property type="term" value="F:anti-sigma factor antagonist activity"/>
    <property type="evidence" value="ECO:0007669"/>
    <property type="project" value="InterPro"/>
</dbReference>
<dbReference type="GeneID" id="78296449"/>
<dbReference type="InterPro" id="IPR002645">
    <property type="entry name" value="STAS_dom"/>
</dbReference>
<dbReference type="PANTHER" id="PTHR33495:SF2">
    <property type="entry name" value="ANTI-SIGMA FACTOR ANTAGONIST TM_1081-RELATED"/>
    <property type="match status" value="1"/>
</dbReference>
<accession>A0A2U1ANV8</accession>
<gene>
    <name evidence="5" type="ORF">C8D82_12810</name>
    <name evidence="4" type="ORF">HF882_17250</name>
</gene>
<dbReference type="InterPro" id="IPR003658">
    <property type="entry name" value="Anti-sigma_ant"/>
</dbReference>
<dbReference type="EMBL" id="JABAEW010000043">
    <property type="protein sequence ID" value="NMD88335.1"/>
    <property type="molecule type" value="Genomic_DNA"/>
</dbReference>
<name>A0A2U1ANV8_9BACT</name>
<evidence type="ECO:0000256" key="1">
    <source>
        <dbReference type="ARBA" id="ARBA00009013"/>
    </source>
</evidence>
<dbReference type="NCBIfam" id="TIGR00377">
    <property type="entry name" value="ant_ant_sig"/>
    <property type="match status" value="1"/>
</dbReference>
<dbReference type="CDD" id="cd07043">
    <property type="entry name" value="STAS_anti-anti-sigma_factors"/>
    <property type="match status" value="1"/>
</dbReference>
<comment type="caution">
    <text evidence="5">The sequence shown here is derived from an EMBL/GenBank/DDBJ whole genome shotgun (WGS) entry which is preliminary data.</text>
</comment>
<sequence>MDIREEKIGSSVKVMIIGRLTADCADQFKQYMQEALARGRRFVLDLSEMEYVDSTGLGAMVFVLQRISEAGGELKIASLQAKPRVVFDITKAYKIFDIYPDVEKALAALEPPQQA</sequence>
<dbReference type="SUPFAM" id="SSF52091">
    <property type="entry name" value="SpoIIaa-like"/>
    <property type="match status" value="1"/>
</dbReference>
<dbReference type="PROSITE" id="PS50801">
    <property type="entry name" value="STAS"/>
    <property type="match status" value="1"/>
</dbReference>
<evidence type="ECO:0000313" key="6">
    <source>
        <dbReference type="Proteomes" id="UP000245959"/>
    </source>
</evidence>
<evidence type="ECO:0000313" key="7">
    <source>
        <dbReference type="Proteomes" id="UP000576225"/>
    </source>
</evidence>
<protein>
    <recommendedName>
        <fullName evidence="2">Anti-sigma factor antagonist</fullName>
    </recommendedName>
</protein>